<accession>A0A316X2C0</accession>
<keyword evidence="1" id="KW-0472">Membrane</keyword>
<feature type="transmembrane region" description="Helical" evidence="1">
    <location>
        <begin position="32"/>
        <end position="50"/>
    </location>
</feature>
<protein>
    <submittedName>
        <fullName evidence="2">Uncharacterized protein</fullName>
    </submittedName>
</protein>
<keyword evidence="3" id="KW-1185">Reference proteome</keyword>
<evidence type="ECO:0000313" key="3">
    <source>
        <dbReference type="Proteomes" id="UP000236182"/>
    </source>
</evidence>
<proteinExistence type="predicted"/>
<reference evidence="2" key="1">
    <citation type="submission" date="2018-04" db="EMBL/GenBank/DDBJ databases">
        <title>Draft Genome Sequences of Chryseobacterium lactis NCTC11390T isolated from milk, Chryseobacterium oncorhynchi 701B-08T from rainbow trout, and Chryseobacterium viscerum 687B-08T from diseased fish.</title>
        <authorList>
            <person name="Jeong J.-J."/>
            <person name="Lee Y.J."/>
            <person name="Pathiraja D."/>
            <person name="Park B."/>
            <person name="Choi I.-G."/>
            <person name="Kim K.D."/>
        </authorList>
    </citation>
    <scope>NUCLEOTIDE SEQUENCE [LARGE SCALE GENOMIC DNA]</scope>
    <source>
        <strain evidence="2">701B-08</strain>
    </source>
</reference>
<dbReference type="AlphaFoldDB" id="A0A316X2C0"/>
<dbReference type="Proteomes" id="UP000236182">
    <property type="component" value="Unassembled WGS sequence"/>
</dbReference>
<organism evidence="2 3">
    <name type="scientific">Chryseobacterium oncorhynchi</name>
    <dbReference type="NCBI Taxonomy" id="741074"/>
    <lineage>
        <taxon>Bacteria</taxon>
        <taxon>Pseudomonadati</taxon>
        <taxon>Bacteroidota</taxon>
        <taxon>Flavobacteriia</taxon>
        <taxon>Flavobacteriales</taxon>
        <taxon>Weeksellaceae</taxon>
        <taxon>Chryseobacterium group</taxon>
        <taxon>Chryseobacterium</taxon>
    </lineage>
</organism>
<evidence type="ECO:0000256" key="1">
    <source>
        <dbReference type="SAM" id="Phobius"/>
    </source>
</evidence>
<sequence>MQYYANRRKENIDSSYCDIRINKKTNKMNLKLNHKILTLIFIIYFSMSFGQKVEFTVPKNIEVLENIIFDFENDFTKNDGMADAAAASDGGFSTTIDLHNLKYDAGYKNPYLELAVNKGAKPKQFIQRASWNVTLAKISKKSTKVSISLENITPDSWSKKEVDIKQTKSTGKLEKEIKEFLLNNKGSKTSSAQAVADAAAPTSDQMEEAEVQAEAQMAEIENRRLIEKTTSKKLQGLFSKKQFISLPTTADTFTKLLQIQPSEPECETCKGGKYSSWDIEEVFNMIYAKMNDGEEYYALQYYGDKKVSGLPYGLIFNESSPTECQTKFARYNAQLYQTTVDTDENSSKALTVVTFKMNTNFVRLEFGNQYLTRLVVSNKEQ</sequence>
<comment type="caution">
    <text evidence="2">The sequence shown here is derived from an EMBL/GenBank/DDBJ whole genome shotgun (WGS) entry which is preliminary data.</text>
</comment>
<gene>
    <name evidence="2" type="ORF">C1638_005300</name>
</gene>
<name>A0A316X2C0_9FLAO</name>
<dbReference type="EMBL" id="PPEI02000001">
    <property type="protein sequence ID" value="PWN68012.1"/>
    <property type="molecule type" value="Genomic_DNA"/>
</dbReference>
<keyword evidence="1" id="KW-0812">Transmembrane</keyword>
<evidence type="ECO:0000313" key="2">
    <source>
        <dbReference type="EMBL" id="PWN68012.1"/>
    </source>
</evidence>
<keyword evidence="1" id="KW-1133">Transmembrane helix</keyword>